<reference evidence="2" key="1">
    <citation type="submission" date="2016-10" db="EMBL/GenBank/DDBJ databases">
        <authorList>
            <person name="Wibberg D."/>
        </authorList>
    </citation>
    <scope>NUCLEOTIDE SEQUENCE [LARGE SCALE GENOMIC DNA]</scope>
</reference>
<protein>
    <submittedName>
        <fullName evidence="1">Uncharacterized protein</fullName>
    </submittedName>
</protein>
<gene>
    <name evidence="1" type="ORF">DSM25559_5267</name>
</gene>
<organism evidence="1 2">
    <name type="scientific">Agrobacterium rosae</name>
    <dbReference type="NCBI Taxonomy" id="1972867"/>
    <lineage>
        <taxon>Bacteria</taxon>
        <taxon>Pseudomonadati</taxon>
        <taxon>Pseudomonadota</taxon>
        <taxon>Alphaproteobacteria</taxon>
        <taxon>Hyphomicrobiales</taxon>
        <taxon>Rhizobiaceae</taxon>
        <taxon>Rhizobium/Agrobacterium group</taxon>
        <taxon>Agrobacterium</taxon>
    </lineage>
</organism>
<accession>A0A1R3U9I8</accession>
<dbReference type="AlphaFoldDB" id="A0A1R3U9I8"/>
<dbReference type="Proteomes" id="UP000187891">
    <property type="component" value="Unassembled WGS sequence"/>
</dbReference>
<dbReference type="RefSeq" id="WP_077123134.1">
    <property type="nucleotide sequence ID" value="NZ_FMUE01000026.1"/>
</dbReference>
<name>A0A1R3U9I8_9HYPH</name>
<dbReference type="STRING" id="1907666.DSM25559_5267"/>
<dbReference type="EMBL" id="FMUE01000026">
    <property type="protein sequence ID" value="SCX35994.1"/>
    <property type="molecule type" value="Genomic_DNA"/>
</dbReference>
<sequence length="80" mass="9176">MPPKEYKHTPERIEKIRQSKIGRKQSPETIAARFAYRDTSFRVDASDAVLIKTALEGAERAIAEAISFFEEKLDEHGKDR</sequence>
<evidence type="ECO:0000313" key="1">
    <source>
        <dbReference type="EMBL" id="SCX35994.1"/>
    </source>
</evidence>
<proteinExistence type="predicted"/>
<evidence type="ECO:0000313" key="2">
    <source>
        <dbReference type="Proteomes" id="UP000187891"/>
    </source>
</evidence>